<evidence type="ECO:0000313" key="2">
    <source>
        <dbReference type="EMBL" id="KAK3197293.1"/>
    </source>
</evidence>
<proteinExistence type="predicted"/>
<dbReference type="Proteomes" id="UP001280581">
    <property type="component" value="Unassembled WGS sequence"/>
</dbReference>
<evidence type="ECO:0000313" key="3">
    <source>
        <dbReference type="Proteomes" id="UP001280581"/>
    </source>
</evidence>
<feature type="compositionally biased region" description="Basic and acidic residues" evidence="1">
    <location>
        <begin position="100"/>
        <end position="123"/>
    </location>
</feature>
<gene>
    <name evidence="2" type="ORF">GRF29_1536g1289122</name>
</gene>
<protein>
    <submittedName>
        <fullName evidence="2">Uncharacterized protein</fullName>
    </submittedName>
</protein>
<accession>A0AAN6RC82</accession>
<comment type="caution">
    <text evidence="2">The sequence shown here is derived from an EMBL/GenBank/DDBJ whole genome shotgun (WGS) entry which is preliminary data.</text>
</comment>
<feature type="region of interest" description="Disordered" evidence="1">
    <location>
        <begin position="99"/>
        <end position="123"/>
    </location>
</feature>
<evidence type="ECO:0000256" key="1">
    <source>
        <dbReference type="SAM" id="MobiDB-lite"/>
    </source>
</evidence>
<reference evidence="2 3" key="1">
    <citation type="submission" date="2021-02" db="EMBL/GenBank/DDBJ databases">
        <title>Genome assembly of Pseudopithomyces chartarum.</title>
        <authorList>
            <person name="Jauregui R."/>
            <person name="Singh J."/>
            <person name="Voisey C."/>
        </authorList>
    </citation>
    <scope>NUCLEOTIDE SEQUENCE [LARGE SCALE GENOMIC DNA]</scope>
    <source>
        <strain evidence="2 3">AGR01</strain>
    </source>
</reference>
<sequence length="136" mass="15837">MSTPHTPHTPPSTNPITLNKALLESLWGQLSLQHETLGINSSQLNSDNHIPENLTPTNARQTVRNMIERFGAHAMYSIWRWERKDGVWVATYTLHSRHVAGAEKDRKEREERSAKREREVEERNFREIQRAIEEEG</sequence>
<dbReference type="AlphaFoldDB" id="A0AAN6RC82"/>
<dbReference type="EMBL" id="WVTA01000021">
    <property type="protein sequence ID" value="KAK3197293.1"/>
    <property type="molecule type" value="Genomic_DNA"/>
</dbReference>
<organism evidence="2 3">
    <name type="scientific">Pseudopithomyces chartarum</name>
    <dbReference type="NCBI Taxonomy" id="1892770"/>
    <lineage>
        <taxon>Eukaryota</taxon>
        <taxon>Fungi</taxon>
        <taxon>Dikarya</taxon>
        <taxon>Ascomycota</taxon>
        <taxon>Pezizomycotina</taxon>
        <taxon>Dothideomycetes</taxon>
        <taxon>Pleosporomycetidae</taxon>
        <taxon>Pleosporales</taxon>
        <taxon>Massarineae</taxon>
        <taxon>Didymosphaeriaceae</taxon>
        <taxon>Pseudopithomyces</taxon>
    </lineage>
</organism>
<name>A0AAN6RC82_9PLEO</name>
<keyword evidence="3" id="KW-1185">Reference proteome</keyword>